<keyword evidence="1" id="KW-0472">Membrane</keyword>
<evidence type="ECO:0000313" key="3">
    <source>
        <dbReference type="Proteomes" id="UP000031036"/>
    </source>
</evidence>
<organism evidence="2 3">
    <name type="scientific">Toxocara canis</name>
    <name type="common">Canine roundworm</name>
    <dbReference type="NCBI Taxonomy" id="6265"/>
    <lineage>
        <taxon>Eukaryota</taxon>
        <taxon>Metazoa</taxon>
        <taxon>Ecdysozoa</taxon>
        <taxon>Nematoda</taxon>
        <taxon>Chromadorea</taxon>
        <taxon>Rhabditida</taxon>
        <taxon>Spirurina</taxon>
        <taxon>Ascaridomorpha</taxon>
        <taxon>Ascaridoidea</taxon>
        <taxon>Toxocaridae</taxon>
        <taxon>Toxocara</taxon>
    </lineage>
</organism>
<protein>
    <submittedName>
        <fullName evidence="2">Uncharacterized protein</fullName>
    </submittedName>
</protein>
<keyword evidence="3" id="KW-1185">Reference proteome</keyword>
<keyword evidence="1" id="KW-1133">Transmembrane helix</keyword>
<keyword evidence="1" id="KW-0812">Transmembrane</keyword>
<comment type="caution">
    <text evidence="2">The sequence shown here is derived from an EMBL/GenBank/DDBJ whole genome shotgun (WGS) entry which is preliminary data.</text>
</comment>
<proteinExistence type="predicted"/>
<gene>
    <name evidence="2" type="ORF">Tcan_00156</name>
</gene>
<dbReference type="Proteomes" id="UP000031036">
    <property type="component" value="Unassembled WGS sequence"/>
</dbReference>
<name>A0A0B2W2M1_TOXCA</name>
<dbReference type="EMBL" id="JPKZ01000257">
    <property type="protein sequence ID" value="KHN88218.1"/>
    <property type="molecule type" value="Genomic_DNA"/>
</dbReference>
<feature type="transmembrane region" description="Helical" evidence="1">
    <location>
        <begin position="20"/>
        <end position="41"/>
    </location>
</feature>
<dbReference type="AlphaFoldDB" id="A0A0B2W2M1"/>
<reference evidence="2 3" key="1">
    <citation type="submission" date="2014-11" db="EMBL/GenBank/DDBJ databases">
        <title>Genetic blueprint of the zoonotic pathogen Toxocara canis.</title>
        <authorList>
            <person name="Zhu X.-Q."/>
            <person name="Korhonen P.K."/>
            <person name="Cai H."/>
            <person name="Young N.D."/>
            <person name="Nejsum P."/>
            <person name="von Samson-Himmelstjerna G."/>
            <person name="Boag P.R."/>
            <person name="Tan P."/>
            <person name="Li Q."/>
            <person name="Min J."/>
            <person name="Yang Y."/>
            <person name="Wang X."/>
            <person name="Fang X."/>
            <person name="Hall R.S."/>
            <person name="Hofmann A."/>
            <person name="Sternberg P.W."/>
            <person name="Jex A.R."/>
            <person name="Gasser R.B."/>
        </authorList>
    </citation>
    <scope>NUCLEOTIDE SEQUENCE [LARGE SCALE GENOMIC DNA]</scope>
    <source>
        <strain evidence="2">PN_DK_2014</strain>
    </source>
</reference>
<sequence length="133" mass="14332">MESARRRQDALECSQTWTIAFAVSLVFTVVFGILLILYCIMYRKHIKFLLKGPPPVKTALNLAAEKLPAESMEIESGNTSSHLSATDRCSAISSCTSATTANTTAMTTTGITTTNQNMTGTTNQSNVSMVSQC</sequence>
<dbReference type="OrthoDB" id="10480407at2759"/>
<evidence type="ECO:0000256" key="1">
    <source>
        <dbReference type="SAM" id="Phobius"/>
    </source>
</evidence>
<accession>A0A0B2W2M1</accession>
<evidence type="ECO:0000313" key="2">
    <source>
        <dbReference type="EMBL" id="KHN88218.1"/>
    </source>
</evidence>